<protein>
    <submittedName>
        <fullName evidence="2">S-adenosyl-L-methionine-dependent methyltransferase</fullName>
    </submittedName>
</protein>
<sequence length="339" mass="37877">MCSPTNNPPADDVIEAVDDDGSDADSTLGQEAASSTASIESTILQYRTFKGRSYHSAVHDTKYFLPIDEGTLENFDLIHHFLTLMTGDKLHLAPIKPGATKILDVGTGTGIWAIDFADENPEINVVGTDLSPVQPTWIPPNLSFEIDDCTKEWTWDVGTFDFVHIRYLFGSIKDWVGLYKEAFRVLKPGAYLESVETEATYFSDDGTVTNDGSTALGGKFGEMFIEAGKITGNSMSLITDGTQVEAMKEAGFVDIQEVTYKLPIGAWPRDEKLAQIGTFAKQSLLGDLAGYLQLIWHQVVKWPPEEFENFLLQIRQELRNKRLHPYVKVRFVWGRKPEE</sequence>
<evidence type="ECO:0000313" key="3">
    <source>
        <dbReference type="Proteomes" id="UP000770015"/>
    </source>
</evidence>
<gene>
    <name evidence="2" type="ORF">F5X68DRAFT_268027</name>
</gene>
<dbReference type="OrthoDB" id="2013972at2759"/>
<dbReference type="Pfam" id="PF13489">
    <property type="entry name" value="Methyltransf_23"/>
    <property type="match status" value="1"/>
</dbReference>
<keyword evidence="2" id="KW-0489">Methyltransferase</keyword>
<comment type="caution">
    <text evidence="2">The sequence shown here is derived from an EMBL/GenBank/DDBJ whole genome shotgun (WGS) entry which is preliminary data.</text>
</comment>
<accession>A0A9P8VEY7</accession>
<dbReference type="Proteomes" id="UP000770015">
    <property type="component" value="Unassembled WGS sequence"/>
</dbReference>
<dbReference type="SUPFAM" id="SSF53335">
    <property type="entry name" value="S-adenosyl-L-methionine-dependent methyltransferases"/>
    <property type="match status" value="1"/>
</dbReference>
<dbReference type="GO" id="GO:0008168">
    <property type="term" value="F:methyltransferase activity"/>
    <property type="evidence" value="ECO:0007669"/>
    <property type="project" value="UniProtKB-KW"/>
</dbReference>
<keyword evidence="3" id="KW-1185">Reference proteome</keyword>
<reference evidence="2" key="1">
    <citation type="journal article" date="2021" name="Nat. Commun.">
        <title>Genetic determinants of endophytism in the Arabidopsis root mycobiome.</title>
        <authorList>
            <person name="Mesny F."/>
            <person name="Miyauchi S."/>
            <person name="Thiergart T."/>
            <person name="Pickel B."/>
            <person name="Atanasova L."/>
            <person name="Karlsson M."/>
            <person name="Huettel B."/>
            <person name="Barry K.W."/>
            <person name="Haridas S."/>
            <person name="Chen C."/>
            <person name="Bauer D."/>
            <person name="Andreopoulos W."/>
            <person name="Pangilinan J."/>
            <person name="LaButti K."/>
            <person name="Riley R."/>
            <person name="Lipzen A."/>
            <person name="Clum A."/>
            <person name="Drula E."/>
            <person name="Henrissat B."/>
            <person name="Kohler A."/>
            <person name="Grigoriev I.V."/>
            <person name="Martin F.M."/>
            <person name="Hacquard S."/>
        </authorList>
    </citation>
    <scope>NUCLEOTIDE SEQUENCE</scope>
    <source>
        <strain evidence="2">MPI-SDFR-AT-0117</strain>
    </source>
</reference>
<dbReference type="InterPro" id="IPR029063">
    <property type="entry name" value="SAM-dependent_MTases_sf"/>
</dbReference>
<proteinExistence type="inferred from homology"/>
<dbReference type="Gene3D" id="3.40.50.150">
    <property type="entry name" value="Vaccinia Virus protein VP39"/>
    <property type="match status" value="1"/>
</dbReference>
<comment type="similarity">
    <text evidence="1">Belongs to the methyltransferase superfamily. LaeA methyltransferase family.</text>
</comment>
<organism evidence="2 3">
    <name type="scientific">Plectosphaerella plurivora</name>
    <dbReference type="NCBI Taxonomy" id="936078"/>
    <lineage>
        <taxon>Eukaryota</taxon>
        <taxon>Fungi</taxon>
        <taxon>Dikarya</taxon>
        <taxon>Ascomycota</taxon>
        <taxon>Pezizomycotina</taxon>
        <taxon>Sordariomycetes</taxon>
        <taxon>Hypocreomycetidae</taxon>
        <taxon>Glomerellales</taxon>
        <taxon>Plectosphaerellaceae</taxon>
        <taxon>Plectosphaerella</taxon>
    </lineage>
</organism>
<evidence type="ECO:0000256" key="1">
    <source>
        <dbReference type="ARBA" id="ARBA00038158"/>
    </source>
</evidence>
<name>A0A9P8VEY7_9PEZI</name>
<dbReference type="PANTHER" id="PTHR43591">
    <property type="entry name" value="METHYLTRANSFERASE"/>
    <property type="match status" value="1"/>
</dbReference>
<evidence type="ECO:0000313" key="2">
    <source>
        <dbReference type="EMBL" id="KAH6689579.1"/>
    </source>
</evidence>
<keyword evidence="2" id="KW-0808">Transferase</keyword>
<dbReference type="GO" id="GO:0032259">
    <property type="term" value="P:methylation"/>
    <property type="evidence" value="ECO:0007669"/>
    <property type="project" value="UniProtKB-KW"/>
</dbReference>
<dbReference type="AlphaFoldDB" id="A0A9P8VEY7"/>
<dbReference type="EMBL" id="JAGSXJ010000007">
    <property type="protein sequence ID" value="KAH6689579.1"/>
    <property type="molecule type" value="Genomic_DNA"/>
</dbReference>
<dbReference type="CDD" id="cd02440">
    <property type="entry name" value="AdoMet_MTases"/>
    <property type="match status" value="1"/>
</dbReference>
<dbReference type="PANTHER" id="PTHR43591:SF10">
    <property type="entry name" value="ABC TRANSMEMBRANE TYPE-1 DOMAIN-CONTAINING PROTEIN-RELATED"/>
    <property type="match status" value="1"/>
</dbReference>